<dbReference type="VEuPathDB" id="VectorBase:LDEU010341"/>
<dbReference type="EMBL" id="NCKV01011190">
    <property type="protein sequence ID" value="RWS21699.1"/>
    <property type="molecule type" value="Genomic_DNA"/>
</dbReference>
<dbReference type="SUPFAM" id="SSF56104">
    <property type="entry name" value="SAICAR synthase-like"/>
    <property type="match status" value="1"/>
</dbReference>
<feature type="non-terminal residue" evidence="6">
    <location>
        <position position="1"/>
    </location>
</feature>
<dbReference type="AlphaFoldDB" id="A0A443S2E5"/>
<dbReference type="InterPro" id="IPR005522">
    <property type="entry name" value="IPK"/>
</dbReference>
<dbReference type="EC" id="2.7.-.-" evidence="4"/>
<dbReference type="PANTHER" id="PTHR12400:SF21">
    <property type="entry name" value="KINASE"/>
    <property type="match status" value="1"/>
</dbReference>
<dbReference type="PANTHER" id="PTHR12400">
    <property type="entry name" value="INOSITOL POLYPHOSPHATE KINASE"/>
    <property type="match status" value="1"/>
</dbReference>
<keyword evidence="2 4" id="KW-0808">Transferase</keyword>
<dbReference type="Pfam" id="PF03770">
    <property type="entry name" value="IPK"/>
    <property type="match status" value="1"/>
</dbReference>
<feature type="region of interest" description="Disordered" evidence="5">
    <location>
        <begin position="112"/>
        <end position="137"/>
    </location>
</feature>
<dbReference type="OrthoDB" id="2573163at2759"/>
<dbReference type="Proteomes" id="UP000288716">
    <property type="component" value="Unassembled WGS sequence"/>
</dbReference>
<feature type="region of interest" description="Disordered" evidence="5">
    <location>
        <begin position="226"/>
        <end position="245"/>
    </location>
</feature>
<dbReference type="STRING" id="299467.A0A443S2E5"/>
<evidence type="ECO:0000256" key="1">
    <source>
        <dbReference type="ARBA" id="ARBA00007374"/>
    </source>
</evidence>
<evidence type="ECO:0000256" key="4">
    <source>
        <dbReference type="RuleBase" id="RU363090"/>
    </source>
</evidence>
<dbReference type="GO" id="GO:0005634">
    <property type="term" value="C:nucleus"/>
    <property type="evidence" value="ECO:0007669"/>
    <property type="project" value="TreeGrafter"/>
</dbReference>
<dbReference type="Gene3D" id="3.30.470.160">
    <property type="entry name" value="Inositol polyphosphate kinase"/>
    <property type="match status" value="1"/>
</dbReference>
<dbReference type="GO" id="GO:0005737">
    <property type="term" value="C:cytoplasm"/>
    <property type="evidence" value="ECO:0007669"/>
    <property type="project" value="TreeGrafter"/>
</dbReference>
<sequence length="245" mass="28248">YYGRQLDKDGLREAIRQFFHNGYSLRTFVIDAVISKLRELRKAMECQTSFRFYSTSLLIAYEGCVGRRGSRNSTIEEAVISEDDSSMDTMDIDDYYSSSKRTANFRHLVLPEQSSARKRRNSSSGDDEDSSLDSSVELRPLNREKMSQFRSYQKPDERQLYKCKQTNHCNKKNCPFDVRIIDFAHTVFTSYSHASSLDPCNGPDQGFLLGIDNLIALLIEVREQSRRDGEEELEDSDVENDDVQL</sequence>
<evidence type="ECO:0000256" key="5">
    <source>
        <dbReference type="SAM" id="MobiDB-lite"/>
    </source>
</evidence>
<gene>
    <name evidence="6" type="ORF">B4U80_11791</name>
</gene>
<dbReference type="GO" id="GO:0046854">
    <property type="term" value="P:phosphatidylinositol phosphate biosynthetic process"/>
    <property type="evidence" value="ECO:0007669"/>
    <property type="project" value="TreeGrafter"/>
</dbReference>
<accession>A0A443S2E5</accession>
<organism evidence="6 7">
    <name type="scientific">Leptotrombidium deliense</name>
    <dbReference type="NCBI Taxonomy" id="299467"/>
    <lineage>
        <taxon>Eukaryota</taxon>
        <taxon>Metazoa</taxon>
        <taxon>Ecdysozoa</taxon>
        <taxon>Arthropoda</taxon>
        <taxon>Chelicerata</taxon>
        <taxon>Arachnida</taxon>
        <taxon>Acari</taxon>
        <taxon>Acariformes</taxon>
        <taxon>Trombidiformes</taxon>
        <taxon>Prostigmata</taxon>
        <taxon>Anystina</taxon>
        <taxon>Parasitengona</taxon>
        <taxon>Trombiculoidea</taxon>
        <taxon>Trombiculidae</taxon>
        <taxon>Leptotrombidium</taxon>
    </lineage>
</organism>
<protein>
    <recommendedName>
        <fullName evidence="4">Kinase</fullName>
        <ecNumber evidence="4">2.7.-.-</ecNumber>
    </recommendedName>
</protein>
<proteinExistence type="inferred from homology"/>
<dbReference type="GO" id="GO:0000828">
    <property type="term" value="F:inositol hexakisphosphate kinase activity"/>
    <property type="evidence" value="ECO:0007669"/>
    <property type="project" value="TreeGrafter"/>
</dbReference>
<evidence type="ECO:0000256" key="3">
    <source>
        <dbReference type="ARBA" id="ARBA00022777"/>
    </source>
</evidence>
<keyword evidence="7" id="KW-1185">Reference proteome</keyword>
<keyword evidence="3 4" id="KW-0418">Kinase</keyword>
<evidence type="ECO:0000313" key="7">
    <source>
        <dbReference type="Proteomes" id="UP000288716"/>
    </source>
</evidence>
<dbReference type="InterPro" id="IPR038286">
    <property type="entry name" value="IPK_sf"/>
</dbReference>
<comment type="similarity">
    <text evidence="1 4">Belongs to the inositol phosphokinase (IPK) family.</text>
</comment>
<name>A0A443S2E5_9ACAR</name>
<reference evidence="6 7" key="1">
    <citation type="journal article" date="2018" name="Gigascience">
        <title>Genomes of trombidid mites reveal novel predicted allergens and laterally-transferred genes associated with secondary metabolism.</title>
        <authorList>
            <person name="Dong X."/>
            <person name="Chaisiri K."/>
            <person name="Xia D."/>
            <person name="Armstrong S.D."/>
            <person name="Fang Y."/>
            <person name="Donnelly M.J."/>
            <person name="Kadowaki T."/>
            <person name="McGarry J.W."/>
            <person name="Darby A.C."/>
            <person name="Makepeace B.L."/>
        </authorList>
    </citation>
    <scope>NUCLEOTIDE SEQUENCE [LARGE SCALE GENOMIC DNA]</scope>
    <source>
        <strain evidence="6">UoL-UT</strain>
    </source>
</reference>
<evidence type="ECO:0000313" key="6">
    <source>
        <dbReference type="EMBL" id="RWS21699.1"/>
    </source>
</evidence>
<feature type="compositionally biased region" description="Acidic residues" evidence="5">
    <location>
        <begin position="230"/>
        <end position="245"/>
    </location>
</feature>
<evidence type="ECO:0000256" key="2">
    <source>
        <dbReference type="ARBA" id="ARBA00022679"/>
    </source>
</evidence>
<comment type="caution">
    <text evidence="6">The sequence shown here is derived from an EMBL/GenBank/DDBJ whole genome shotgun (WGS) entry which is preliminary data.</text>
</comment>
<dbReference type="GO" id="GO:0032958">
    <property type="term" value="P:inositol phosphate biosynthetic process"/>
    <property type="evidence" value="ECO:0007669"/>
    <property type="project" value="InterPro"/>
</dbReference>